<keyword evidence="7 9" id="KW-0472">Membrane</keyword>
<organism evidence="10 11">
    <name type="scientific">Aminobacter aganoensis</name>
    <dbReference type="NCBI Taxonomy" id="83264"/>
    <lineage>
        <taxon>Bacteria</taxon>
        <taxon>Pseudomonadati</taxon>
        <taxon>Pseudomonadota</taxon>
        <taxon>Alphaproteobacteria</taxon>
        <taxon>Hyphomicrobiales</taxon>
        <taxon>Phyllobacteriaceae</taxon>
        <taxon>Aminobacter</taxon>
    </lineage>
</organism>
<dbReference type="PANTHER" id="PTHR42810">
    <property type="entry name" value="PURINE PERMEASE C1399.01C-RELATED"/>
    <property type="match status" value="1"/>
</dbReference>
<keyword evidence="11" id="KW-1185">Reference proteome</keyword>
<feature type="transmembrane region" description="Helical" evidence="9">
    <location>
        <begin position="40"/>
        <end position="58"/>
    </location>
</feature>
<evidence type="ECO:0000256" key="4">
    <source>
        <dbReference type="ARBA" id="ARBA00022475"/>
    </source>
</evidence>
<dbReference type="AlphaFoldDB" id="A0A7X0F6F5"/>
<dbReference type="RefSeq" id="WP_055973652.1">
    <property type="nucleotide sequence ID" value="NZ_BAABEG010000001.1"/>
</dbReference>
<feature type="transmembrane region" description="Helical" evidence="9">
    <location>
        <begin position="255"/>
        <end position="279"/>
    </location>
</feature>
<evidence type="ECO:0000256" key="5">
    <source>
        <dbReference type="ARBA" id="ARBA00022692"/>
    </source>
</evidence>
<dbReference type="InterPro" id="IPR017588">
    <property type="entry name" value="UacT-like"/>
</dbReference>
<dbReference type="GO" id="GO:0042907">
    <property type="term" value="F:xanthine transmembrane transporter activity"/>
    <property type="evidence" value="ECO:0007669"/>
    <property type="project" value="TreeGrafter"/>
</dbReference>
<dbReference type="EMBL" id="JACHOU010000003">
    <property type="protein sequence ID" value="MBB6354003.1"/>
    <property type="molecule type" value="Genomic_DNA"/>
</dbReference>
<feature type="region of interest" description="Disordered" evidence="8">
    <location>
        <begin position="1"/>
        <end position="21"/>
    </location>
</feature>
<feature type="transmembrane region" description="Helical" evidence="9">
    <location>
        <begin position="96"/>
        <end position="114"/>
    </location>
</feature>
<keyword evidence="6 9" id="KW-1133">Transmembrane helix</keyword>
<dbReference type="InterPro" id="IPR006043">
    <property type="entry name" value="NCS2"/>
</dbReference>
<dbReference type="PANTHER" id="PTHR42810:SF4">
    <property type="entry name" value="URIC ACID TRANSPORTER UACT"/>
    <property type="match status" value="1"/>
</dbReference>
<evidence type="ECO:0000256" key="8">
    <source>
        <dbReference type="SAM" id="MobiDB-lite"/>
    </source>
</evidence>
<evidence type="ECO:0000313" key="10">
    <source>
        <dbReference type="EMBL" id="MBB6354003.1"/>
    </source>
</evidence>
<feature type="transmembrane region" description="Helical" evidence="9">
    <location>
        <begin position="329"/>
        <end position="348"/>
    </location>
</feature>
<protein>
    <submittedName>
        <fullName evidence="10">NCS2 family nucleobase:cation symporter-2</fullName>
    </submittedName>
</protein>
<feature type="transmembrane region" description="Helical" evidence="9">
    <location>
        <begin position="210"/>
        <end position="229"/>
    </location>
</feature>
<keyword evidence="4" id="KW-1003">Cell membrane</keyword>
<evidence type="ECO:0000256" key="6">
    <source>
        <dbReference type="ARBA" id="ARBA00022989"/>
    </source>
</evidence>
<gene>
    <name evidence="10" type="ORF">GGR00_001777</name>
</gene>
<dbReference type="NCBIfam" id="TIGR00801">
    <property type="entry name" value="ncs2"/>
    <property type="match status" value="1"/>
</dbReference>
<feature type="transmembrane region" description="Helical" evidence="9">
    <location>
        <begin position="120"/>
        <end position="137"/>
    </location>
</feature>
<evidence type="ECO:0000256" key="3">
    <source>
        <dbReference type="ARBA" id="ARBA00022448"/>
    </source>
</evidence>
<dbReference type="Pfam" id="PF00860">
    <property type="entry name" value="Xan_ur_permease"/>
    <property type="match status" value="1"/>
</dbReference>
<feature type="transmembrane region" description="Helical" evidence="9">
    <location>
        <begin position="423"/>
        <end position="443"/>
    </location>
</feature>
<feature type="transmembrane region" description="Helical" evidence="9">
    <location>
        <begin position="394"/>
        <end position="411"/>
    </location>
</feature>
<dbReference type="Proteomes" id="UP000536262">
    <property type="component" value="Unassembled WGS sequence"/>
</dbReference>
<evidence type="ECO:0000256" key="9">
    <source>
        <dbReference type="SAM" id="Phobius"/>
    </source>
</evidence>
<dbReference type="PROSITE" id="PS01116">
    <property type="entry name" value="XANTH_URACIL_PERMASE"/>
    <property type="match status" value="1"/>
</dbReference>
<feature type="transmembrane region" description="Helical" evidence="9">
    <location>
        <begin position="64"/>
        <end position="84"/>
    </location>
</feature>
<accession>A0A7X0F6F5</accession>
<evidence type="ECO:0000256" key="1">
    <source>
        <dbReference type="ARBA" id="ARBA00004651"/>
    </source>
</evidence>
<comment type="subcellular location">
    <subcellularLocation>
        <location evidence="1">Cell membrane</location>
        <topology evidence="1">Multi-pass membrane protein</topology>
    </subcellularLocation>
</comment>
<dbReference type="InterPro" id="IPR006042">
    <property type="entry name" value="Xan_ur_permease"/>
</dbReference>
<sequence>MQNASQEANATQSKAAPAVDPVDEMPAPPRLAALGLQHVLVMYAGAITVPLIVGGALGLSKQDIATLINADLLCCGIISIIQSLGIGNKIGIRLPVMMGVSYAGFAPMIAIGLTPDVGMTGLYGAIIAAGVICYLATPLIARALVLFPPVVTGTTLVSLGVGLLGVATTWIGGGFGSSEFGRPLYLLIGAFVVLSILLIARFARGFLANISVLVGIVLGYAVAYLLGLVDFSGVSEAPLIGFVQPFHFGLPTFHVIPILTMTLVVLIAMVESIGLFFSLGEILERDLTRDQFRRGLRADALGAVIGGIFNAFPYTSYAQNIGLVGITGARSRFICVAGGVILIVLGFFPKVASVVASVPSFVLGGAALVMFGLVACSGIRILSRVDWQGNRYNAFIVAISMGLGMMPNMSAKIFHQLPSSLEPLLGSGVILTAVSAVVLNIVFNGTRPAASRAPAVHSI</sequence>
<keyword evidence="5 9" id="KW-0812">Transmembrane</keyword>
<name>A0A7X0F6F5_9HYPH</name>
<evidence type="ECO:0000313" key="11">
    <source>
        <dbReference type="Proteomes" id="UP000536262"/>
    </source>
</evidence>
<feature type="transmembrane region" description="Helical" evidence="9">
    <location>
        <begin position="144"/>
        <end position="172"/>
    </location>
</feature>
<dbReference type="GO" id="GO:0005886">
    <property type="term" value="C:plasma membrane"/>
    <property type="evidence" value="ECO:0007669"/>
    <property type="project" value="UniProtKB-SubCell"/>
</dbReference>
<evidence type="ECO:0000256" key="2">
    <source>
        <dbReference type="ARBA" id="ARBA00008821"/>
    </source>
</evidence>
<dbReference type="NCBIfam" id="NF037981">
    <property type="entry name" value="NCS2_1"/>
    <property type="match status" value="1"/>
</dbReference>
<feature type="transmembrane region" description="Helical" evidence="9">
    <location>
        <begin position="360"/>
        <end position="382"/>
    </location>
</feature>
<comment type="similarity">
    <text evidence="2">Belongs to the nucleobase:cation symporter-2 (NCS2) (TC 2.A.40) family.</text>
</comment>
<feature type="transmembrane region" description="Helical" evidence="9">
    <location>
        <begin position="184"/>
        <end position="203"/>
    </location>
</feature>
<comment type="caution">
    <text evidence="10">The sequence shown here is derived from an EMBL/GenBank/DDBJ whole genome shotgun (WGS) entry which is preliminary data.</text>
</comment>
<proteinExistence type="inferred from homology"/>
<reference evidence="10 11" key="1">
    <citation type="submission" date="2020-08" db="EMBL/GenBank/DDBJ databases">
        <title>Genomic Encyclopedia of Type Strains, Phase IV (KMG-IV): sequencing the most valuable type-strain genomes for metagenomic binning, comparative biology and taxonomic classification.</title>
        <authorList>
            <person name="Goeker M."/>
        </authorList>
    </citation>
    <scope>NUCLEOTIDE SEQUENCE [LARGE SCALE GENOMIC DNA]</scope>
    <source>
        <strain evidence="10 11">DSM 7051</strain>
    </source>
</reference>
<keyword evidence="3" id="KW-0813">Transport</keyword>
<feature type="compositionally biased region" description="Polar residues" evidence="8">
    <location>
        <begin position="1"/>
        <end position="14"/>
    </location>
</feature>
<evidence type="ECO:0000256" key="7">
    <source>
        <dbReference type="ARBA" id="ARBA00023136"/>
    </source>
</evidence>
<dbReference type="NCBIfam" id="TIGR03173">
    <property type="entry name" value="pbuX"/>
    <property type="match status" value="1"/>
</dbReference>